<proteinExistence type="predicted"/>
<sequence length="337" mass="36000">MTALTQYERLEAPAVWRAGPEDQRRDVILSLGDATLVIYDGAGRPVGHWSLAAITRINPGEEPAVYGPGPGTPEDLEITDPEMVDAIERIRDAIHRRGPHHGRLRYFLLGGALAAVLLGGVFWLPGAMVHHAASVVPAAKRADLGQRLLAEIRQIAGQPCDNELGQRSLDRLQSRLMPPGGRIVVLPDAVQDAAHLPGGIVLLNRSLVEDQDDPTVTAGYVLAEVERAARHDPVELLLDNSGAVTAFRLLTTGDVSQSVLADYAETLLSAEPAVVPDAPLLTRFEAADVPATPYAYAVDPSGETVLGLIEADPVSQLYAAPVLRDSEWVSLQGICGE</sequence>
<dbReference type="RefSeq" id="WP_275634916.1">
    <property type="nucleotide sequence ID" value="NZ_JARGYD010000013.1"/>
</dbReference>
<gene>
    <name evidence="2" type="ORF">ACFOGP_18675</name>
</gene>
<evidence type="ECO:0000313" key="2">
    <source>
        <dbReference type="EMBL" id="MFC3144754.1"/>
    </source>
</evidence>
<accession>A0ABV7GSY1</accession>
<protein>
    <submittedName>
        <fullName evidence="2">Uncharacterized protein</fullName>
    </submittedName>
</protein>
<dbReference type="Proteomes" id="UP001595632">
    <property type="component" value="Unassembled WGS sequence"/>
</dbReference>
<keyword evidence="3" id="KW-1185">Reference proteome</keyword>
<keyword evidence="1" id="KW-1133">Transmembrane helix</keyword>
<keyword evidence="1" id="KW-0472">Membrane</keyword>
<keyword evidence="1" id="KW-0812">Transmembrane</keyword>
<organism evidence="2 3">
    <name type="scientific">Psychromarinibacter halotolerans</name>
    <dbReference type="NCBI Taxonomy" id="1775175"/>
    <lineage>
        <taxon>Bacteria</taxon>
        <taxon>Pseudomonadati</taxon>
        <taxon>Pseudomonadota</taxon>
        <taxon>Alphaproteobacteria</taxon>
        <taxon>Rhodobacterales</taxon>
        <taxon>Paracoccaceae</taxon>
        <taxon>Psychromarinibacter</taxon>
    </lineage>
</organism>
<reference evidence="3" key="1">
    <citation type="journal article" date="2019" name="Int. J. Syst. Evol. Microbiol.">
        <title>The Global Catalogue of Microorganisms (GCM) 10K type strain sequencing project: providing services to taxonomists for standard genome sequencing and annotation.</title>
        <authorList>
            <consortium name="The Broad Institute Genomics Platform"/>
            <consortium name="The Broad Institute Genome Sequencing Center for Infectious Disease"/>
            <person name="Wu L."/>
            <person name="Ma J."/>
        </authorList>
    </citation>
    <scope>NUCLEOTIDE SEQUENCE [LARGE SCALE GENOMIC DNA]</scope>
    <source>
        <strain evidence="3">KCTC 52366</strain>
    </source>
</reference>
<comment type="caution">
    <text evidence="2">The sequence shown here is derived from an EMBL/GenBank/DDBJ whole genome shotgun (WGS) entry which is preliminary data.</text>
</comment>
<name>A0ABV7GSY1_9RHOB</name>
<evidence type="ECO:0000313" key="3">
    <source>
        <dbReference type="Proteomes" id="UP001595632"/>
    </source>
</evidence>
<dbReference type="EMBL" id="JBHRTB010000010">
    <property type="protein sequence ID" value="MFC3144754.1"/>
    <property type="molecule type" value="Genomic_DNA"/>
</dbReference>
<evidence type="ECO:0000256" key="1">
    <source>
        <dbReference type="SAM" id="Phobius"/>
    </source>
</evidence>
<feature type="transmembrane region" description="Helical" evidence="1">
    <location>
        <begin position="106"/>
        <end position="124"/>
    </location>
</feature>